<dbReference type="Proteomes" id="UP000762676">
    <property type="component" value="Unassembled WGS sequence"/>
</dbReference>
<proteinExistence type="predicted"/>
<dbReference type="EMBL" id="BMAT01012344">
    <property type="protein sequence ID" value="GFR90304.1"/>
    <property type="molecule type" value="Genomic_DNA"/>
</dbReference>
<accession>A0AAV4GXU8</accession>
<name>A0AAV4GXU8_9GAST</name>
<evidence type="ECO:0000313" key="2">
    <source>
        <dbReference type="EMBL" id="GFR90304.1"/>
    </source>
</evidence>
<reference evidence="2 3" key="1">
    <citation type="journal article" date="2021" name="Elife">
        <title>Chloroplast acquisition without the gene transfer in kleptoplastic sea slugs, Plakobranchus ocellatus.</title>
        <authorList>
            <person name="Maeda T."/>
            <person name="Takahashi S."/>
            <person name="Yoshida T."/>
            <person name="Shimamura S."/>
            <person name="Takaki Y."/>
            <person name="Nagai Y."/>
            <person name="Toyoda A."/>
            <person name="Suzuki Y."/>
            <person name="Arimoto A."/>
            <person name="Ishii H."/>
            <person name="Satoh N."/>
            <person name="Nishiyama T."/>
            <person name="Hasebe M."/>
            <person name="Maruyama T."/>
            <person name="Minagawa J."/>
            <person name="Obokata J."/>
            <person name="Shigenobu S."/>
        </authorList>
    </citation>
    <scope>NUCLEOTIDE SEQUENCE [LARGE SCALE GENOMIC DNA]</scope>
</reference>
<evidence type="ECO:0000256" key="1">
    <source>
        <dbReference type="SAM" id="MobiDB-lite"/>
    </source>
</evidence>
<sequence>MCRDGLSERLHESTPSCRIRALSGRLIRVGESPQAHWAPQLCRIIALSALLQTKGRRKMQSDRAGTASSVDNTQRAFG</sequence>
<comment type="caution">
    <text evidence="2">The sequence shown here is derived from an EMBL/GenBank/DDBJ whole genome shotgun (WGS) entry which is preliminary data.</text>
</comment>
<protein>
    <submittedName>
        <fullName evidence="2">Uncharacterized protein</fullName>
    </submittedName>
</protein>
<feature type="compositionally biased region" description="Polar residues" evidence="1">
    <location>
        <begin position="66"/>
        <end position="78"/>
    </location>
</feature>
<organism evidence="2 3">
    <name type="scientific">Elysia marginata</name>
    <dbReference type="NCBI Taxonomy" id="1093978"/>
    <lineage>
        <taxon>Eukaryota</taxon>
        <taxon>Metazoa</taxon>
        <taxon>Spiralia</taxon>
        <taxon>Lophotrochozoa</taxon>
        <taxon>Mollusca</taxon>
        <taxon>Gastropoda</taxon>
        <taxon>Heterobranchia</taxon>
        <taxon>Euthyneura</taxon>
        <taxon>Panpulmonata</taxon>
        <taxon>Sacoglossa</taxon>
        <taxon>Placobranchoidea</taxon>
        <taxon>Plakobranchidae</taxon>
        <taxon>Elysia</taxon>
    </lineage>
</organism>
<gene>
    <name evidence="2" type="ORF">ElyMa_006146800</name>
</gene>
<dbReference type="AlphaFoldDB" id="A0AAV4GXU8"/>
<feature type="region of interest" description="Disordered" evidence="1">
    <location>
        <begin position="56"/>
        <end position="78"/>
    </location>
</feature>
<evidence type="ECO:0000313" key="3">
    <source>
        <dbReference type="Proteomes" id="UP000762676"/>
    </source>
</evidence>
<keyword evidence="3" id="KW-1185">Reference proteome</keyword>